<organism evidence="11 12">
    <name type="scientific">Zootermopsis nevadensis</name>
    <name type="common">Dampwood termite</name>
    <dbReference type="NCBI Taxonomy" id="136037"/>
    <lineage>
        <taxon>Eukaryota</taxon>
        <taxon>Metazoa</taxon>
        <taxon>Ecdysozoa</taxon>
        <taxon>Arthropoda</taxon>
        <taxon>Hexapoda</taxon>
        <taxon>Insecta</taxon>
        <taxon>Pterygota</taxon>
        <taxon>Neoptera</taxon>
        <taxon>Polyneoptera</taxon>
        <taxon>Dictyoptera</taxon>
        <taxon>Blattodea</taxon>
        <taxon>Blattoidea</taxon>
        <taxon>Termitoidae</taxon>
        <taxon>Termopsidae</taxon>
        <taxon>Zootermopsis</taxon>
    </lineage>
</organism>
<dbReference type="Pfam" id="PF10637">
    <property type="entry name" value="Ofd1_CTDD"/>
    <property type="match status" value="1"/>
</dbReference>
<dbReference type="GO" id="GO:0031418">
    <property type="term" value="F:L-ascorbic acid binding"/>
    <property type="evidence" value="ECO:0007669"/>
    <property type="project" value="UniProtKB-KW"/>
</dbReference>
<gene>
    <name evidence="11" type="ORF">L798_04602</name>
</gene>
<sequence length="514" mass="59791">MFLLRCEDLHVLLVQVEPYIGFEMELKRKYEDVITDSVKLRCERKAAIRSCLKEKVGIINDCWISDKSLHTDFGVHVDALPFKHCIVENFIQDREYLKELKAELLDLKFIMKRNDLYQFHQSHDLAAINKPLINSLKQFLVEECCTWLEMATSIKLNTKVSVTCSSYNYSDHLLCHDDKCEDRRIAFILYLSEHWLPDYGGSLELFNTDDNGQPQEVVKSVQPLFNSLVFFEVMCKSFHQVAEVGVVDRTRLSVNGWFHGPLPECSNIVPNAHIDVHMFYPIQDDSSLLKYVNPMYLDSDIQEQISSSFEQDSEILLPDFLHKDFYKEICDCLCSDDISWELQGPPNRRKYETSCEKVLPLPMSKLVQLLKSEQFFKLLGNITNLELMPSQNTEVMLPQCSYELQRWKNGFYTLMRDDHMSNEYALDAIIHFNVHSLKQLQGGFVSYVARDADEELLTLLPSYNALALAFRDKDTLRFVKYINSVLQGCFHMLQFTYYETFTSSSSEEKAENIS</sequence>
<evidence type="ECO:0000256" key="1">
    <source>
        <dbReference type="ARBA" id="ARBA00001961"/>
    </source>
</evidence>
<evidence type="ECO:0000256" key="8">
    <source>
        <dbReference type="ARBA" id="ARBA00029938"/>
    </source>
</evidence>
<dbReference type="OrthoDB" id="430522at2759"/>
<dbReference type="GO" id="GO:0005737">
    <property type="term" value="C:cytoplasm"/>
    <property type="evidence" value="ECO:0007669"/>
    <property type="project" value="TreeGrafter"/>
</dbReference>
<dbReference type="InterPro" id="IPR005123">
    <property type="entry name" value="Oxoglu/Fe-dep_dioxygenase_dom"/>
</dbReference>
<evidence type="ECO:0000256" key="5">
    <source>
        <dbReference type="ARBA" id="ARBA00022964"/>
    </source>
</evidence>
<dbReference type="InterPro" id="IPR006620">
    <property type="entry name" value="Pro_4_hyd_alph"/>
</dbReference>
<keyword evidence="3" id="KW-0479">Metal-binding</keyword>
<dbReference type="OMA" id="SCYARTD"/>
<dbReference type="PROSITE" id="PS51471">
    <property type="entry name" value="FE2OG_OXY"/>
    <property type="match status" value="1"/>
</dbReference>
<dbReference type="InParanoid" id="A0A067RLY1"/>
<keyword evidence="12" id="KW-1185">Reference proteome</keyword>
<comment type="catalytic activity">
    <reaction evidence="9">
        <text>[ribosomal protein uS12]-L-proline + 2-oxoglutarate + O2 = [ribosomal protein uS12]-(3S)-3-hydroxy-L-proline + succinate + CO2</text>
        <dbReference type="Rhea" id="RHEA:54156"/>
        <dbReference type="Rhea" id="RHEA-COMP:13816"/>
        <dbReference type="Rhea" id="RHEA-COMP:13818"/>
        <dbReference type="ChEBI" id="CHEBI:15379"/>
        <dbReference type="ChEBI" id="CHEBI:16526"/>
        <dbReference type="ChEBI" id="CHEBI:16810"/>
        <dbReference type="ChEBI" id="CHEBI:30031"/>
        <dbReference type="ChEBI" id="CHEBI:50342"/>
        <dbReference type="ChEBI" id="CHEBI:85428"/>
    </reaction>
</comment>
<protein>
    <recommendedName>
        <fullName evidence="8">uS12 prolyl 3-hydroxylase</fullName>
    </recommendedName>
</protein>
<keyword evidence="5" id="KW-0223">Dioxygenase</keyword>
<comment type="similarity">
    <text evidence="2">Belongs to the TPA1 family.</text>
</comment>
<evidence type="ECO:0000256" key="4">
    <source>
        <dbReference type="ARBA" id="ARBA00022896"/>
    </source>
</evidence>
<evidence type="ECO:0000256" key="6">
    <source>
        <dbReference type="ARBA" id="ARBA00023002"/>
    </source>
</evidence>
<dbReference type="GO" id="GO:0006449">
    <property type="term" value="P:regulation of translational termination"/>
    <property type="evidence" value="ECO:0007669"/>
    <property type="project" value="TreeGrafter"/>
</dbReference>
<dbReference type="Gene3D" id="2.60.120.620">
    <property type="entry name" value="q2cbj1_9rhob like domain"/>
    <property type="match status" value="2"/>
</dbReference>
<evidence type="ECO:0000259" key="10">
    <source>
        <dbReference type="PROSITE" id="PS51471"/>
    </source>
</evidence>
<dbReference type="FunCoup" id="A0A067RLY1">
    <property type="interactions" value="1511"/>
</dbReference>
<comment type="cofactor">
    <cofactor evidence="1">
        <name>L-ascorbate</name>
        <dbReference type="ChEBI" id="CHEBI:38290"/>
    </cofactor>
</comment>
<name>A0A067RLY1_ZOONE</name>
<evidence type="ECO:0000256" key="9">
    <source>
        <dbReference type="ARBA" id="ARBA00047444"/>
    </source>
</evidence>
<proteinExistence type="inferred from homology"/>
<dbReference type="PANTHER" id="PTHR12117">
    <property type="entry name" value="HISTONE ACETYLTRANSFERASE COMPLEX"/>
    <property type="match status" value="1"/>
</dbReference>
<keyword evidence="7" id="KW-0408">Iron</keyword>
<dbReference type="GO" id="GO:0031543">
    <property type="term" value="F:peptidyl-proline dioxygenase activity"/>
    <property type="evidence" value="ECO:0007669"/>
    <property type="project" value="TreeGrafter"/>
</dbReference>
<dbReference type="InterPro" id="IPR051842">
    <property type="entry name" value="uS12_prolyl_hydroxylase"/>
</dbReference>
<dbReference type="InterPro" id="IPR019601">
    <property type="entry name" value="Oxoglutarate/Fe-dep_Oase_C"/>
</dbReference>
<dbReference type="AlphaFoldDB" id="A0A067RLY1"/>
<feature type="domain" description="Fe2OG dioxygenase" evidence="10">
    <location>
        <begin position="158"/>
        <end position="260"/>
    </location>
</feature>
<dbReference type="STRING" id="136037.A0A067RLY1"/>
<reference evidence="11 12" key="1">
    <citation type="journal article" date="2014" name="Nat. Commun.">
        <title>Molecular traces of alternative social organization in a termite genome.</title>
        <authorList>
            <person name="Terrapon N."/>
            <person name="Li C."/>
            <person name="Robertson H.M."/>
            <person name="Ji L."/>
            <person name="Meng X."/>
            <person name="Booth W."/>
            <person name="Chen Z."/>
            <person name="Childers C.P."/>
            <person name="Glastad K.M."/>
            <person name="Gokhale K."/>
            <person name="Gowin J."/>
            <person name="Gronenberg W."/>
            <person name="Hermansen R.A."/>
            <person name="Hu H."/>
            <person name="Hunt B.G."/>
            <person name="Huylmans A.K."/>
            <person name="Khalil S.M."/>
            <person name="Mitchell R.D."/>
            <person name="Munoz-Torres M.C."/>
            <person name="Mustard J.A."/>
            <person name="Pan H."/>
            <person name="Reese J.T."/>
            <person name="Scharf M.E."/>
            <person name="Sun F."/>
            <person name="Vogel H."/>
            <person name="Xiao J."/>
            <person name="Yang W."/>
            <person name="Yang Z."/>
            <person name="Yang Z."/>
            <person name="Zhou J."/>
            <person name="Zhu J."/>
            <person name="Brent C.S."/>
            <person name="Elsik C.G."/>
            <person name="Goodisman M.A."/>
            <person name="Liberles D.A."/>
            <person name="Roe R.M."/>
            <person name="Vargo E.L."/>
            <person name="Vilcinskas A."/>
            <person name="Wang J."/>
            <person name="Bornberg-Bauer E."/>
            <person name="Korb J."/>
            <person name="Zhang G."/>
            <person name="Liebig J."/>
        </authorList>
    </citation>
    <scope>NUCLEOTIDE SEQUENCE [LARGE SCALE GENOMIC DNA]</scope>
    <source>
        <tissue evidence="11">Whole organism</tissue>
    </source>
</reference>
<accession>A0A067RLY1</accession>
<evidence type="ECO:0000256" key="7">
    <source>
        <dbReference type="ARBA" id="ARBA00023004"/>
    </source>
</evidence>
<evidence type="ECO:0000256" key="2">
    <source>
        <dbReference type="ARBA" id="ARBA00007443"/>
    </source>
</evidence>
<dbReference type="InterPro" id="IPR039558">
    <property type="entry name" value="TPA1/OFD1_N"/>
</dbReference>
<keyword evidence="4" id="KW-0847">Vitamin C</keyword>
<dbReference type="GO" id="GO:0005506">
    <property type="term" value="F:iron ion binding"/>
    <property type="evidence" value="ECO:0007669"/>
    <property type="project" value="InterPro"/>
</dbReference>
<dbReference type="eggNOG" id="KOG3844">
    <property type="taxonomic scope" value="Eukaryota"/>
</dbReference>
<dbReference type="Proteomes" id="UP000027135">
    <property type="component" value="Unassembled WGS sequence"/>
</dbReference>
<dbReference type="SMART" id="SM00702">
    <property type="entry name" value="P4Hc"/>
    <property type="match status" value="1"/>
</dbReference>
<dbReference type="EMBL" id="KK852597">
    <property type="protein sequence ID" value="KDR20583.1"/>
    <property type="molecule type" value="Genomic_DNA"/>
</dbReference>
<evidence type="ECO:0000313" key="12">
    <source>
        <dbReference type="Proteomes" id="UP000027135"/>
    </source>
</evidence>
<dbReference type="PANTHER" id="PTHR12117:SF0">
    <property type="entry name" value="PROLYL 3-HYDROXYLASE OGFOD1"/>
    <property type="match status" value="1"/>
</dbReference>
<keyword evidence="6" id="KW-0560">Oxidoreductase</keyword>
<evidence type="ECO:0000256" key="3">
    <source>
        <dbReference type="ARBA" id="ARBA00022723"/>
    </source>
</evidence>
<dbReference type="Pfam" id="PF13661">
    <property type="entry name" value="2OG-FeII_Oxy_4"/>
    <property type="match status" value="1"/>
</dbReference>
<evidence type="ECO:0000313" key="11">
    <source>
        <dbReference type="EMBL" id="KDR20583.1"/>
    </source>
</evidence>